<keyword evidence="10" id="KW-1185">Reference proteome</keyword>
<evidence type="ECO:0000256" key="7">
    <source>
        <dbReference type="ARBA" id="ARBA00023136"/>
    </source>
</evidence>
<keyword evidence="7 8" id="KW-0472">Membrane</keyword>
<dbReference type="EMBL" id="FWXJ01000014">
    <property type="protein sequence ID" value="SMC74332.1"/>
    <property type="molecule type" value="Genomic_DNA"/>
</dbReference>
<feature type="transmembrane region" description="Helical" evidence="8">
    <location>
        <begin position="294"/>
        <end position="312"/>
    </location>
</feature>
<evidence type="ECO:0000313" key="9">
    <source>
        <dbReference type="EMBL" id="SMC74332.1"/>
    </source>
</evidence>
<reference evidence="9 10" key="1">
    <citation type="submission" date="2017-04" db="EMBL/GenBank/DDBJ databases">
        <authorList>
            <person name="Afonso C.L."/>
            <person name="Miller P.J."/>
            <person name="Scott M.A."/>
            <person name="Spackman E."/>
            <person name="Goraichik I."/>
            <person name="Dimitrov K.M."/>
            <person name="Suarez D.L."/>
            <person name="Swayne D.E."/>
        </authorList>
    </citation>
    <scope>NUCLEOTIDE SEQUENCE [LARGE SCALE GENOMIC DNA]</scope>
    <source>
        <strain evidence="9 10">VK13</strain>
    </source>
</reference>
<evidence type="ECO:0000313" key="10">
    <source>
        <dbReference type="Proteomes" id="UP000192708"/>
    </source>
</evidence>
<evidence type="ECO:0000256" key="5">
    <source>
        <dbReference type="ARBA" id="ARBA00022692"/>
    </source>
</evidence>
<feature type="transmembrane region" description="Helical" evidence="8">
    <location>
        <begin position="99"/>
        <end position="121"/>
    </location>
</feature>
<keyword evidence="6 8" id="KW-1133">Transmembrane helix</keyword>
<dbReference type="CDD" id="cd06579">
    <property type="entry name" value="TM_PBP1_transp_AraH_like"/>
    <property type="match status" value="1"/>
</dbReference>
<dbReference type="PANTHER" id="PTHR32196:SF21">
    <property type="entry name" value="ABC TRANSPORTER PERMEASE PROTEIN YPHD-RELATED"/>
    <property type="match status" value="1"/>
</dbReference>
<evidence type="ECO:0000256" key="8">
    <source>
        <dbReference type="SAM" id="Phobius"/>
    </source>
</evidence>
<keyword evidence="5 8" id="KW-0812">Transmembrane</keyword>
<evidence type="ECO:0000256" key="4">
    <source>
        <dbReference type="ARBA" id="ARBA00022519"/>
    </source>
</evidence>
<evidence type="ECO:0000256" key="1">
    <source>
        <dbReference type="ARBA" id="ARBA00004651"/>
    </source>
</evidence>
<organism evidence="9 10">
    <name type="scientific">Polynucleobacter kasalickyi</name>
    <dbReference type="NCBI Taxonomy" id="1938817"/>
    <lineage>
        <taxon>Bacteria</taxon>
        <taxon>Pseudomonadati</taxon>
        <taxon>Pseudomonadota</taxon>
        <taxon>Betaproteobacteria</taxon>
        <taxon>Burkholderiales</taxon>
        <taxon>Burkholderiaceae</taxon>
        <taxon>Polynucleobacter</taxon>
    </lineage>
</organism>
<feature type="transmembrane region" description="Helical" evidence="8">
    <location>
        <begin position="270"/>
        <end position="288"/>
    </location>
</feature>
<dbReference type="AlphaFoldDB" id="A0A1W2BNU4"/>
<keyword evidence="4" id="KW-0997">Cell inner membrane</keyword>
<protein>
    <submittedName>
        <fullName evidence="9">Monosaccharide ABC transporter membrane protein, CUT2 family</fullName>
    </submittedName>
</protein>
<dbReference type="OrthoDB" id="9799990at2"/>
<feature type="transmembrane region" description="Helical" evidence="8">
    <location>
        <begin position="217"/>
        <end position="236"/>
    </location>
</feature>
<dbReference type="GO" id="GO:0022857">
    <property type="term" value="F:transmembrane transporter activity"/>
    <property type="evidence" value="ECO:0007669"/>
    <property type="project" value="InterPro"/>
</dbReference>
<proteinExistence type="predicted"/>
<feature type="transmembrane region" description="Helical" evidence="8">
    <location>
        <begin position="74"/>
        <end position="92"/>
    </location>
</feature>
<evidence type="ECO:0000256" key="6">
    <source>
        <dbReference type="ARBA" id="ARBA00022989"/>
    </source>
</evidence>
<dbReference type="GO" id="GO:0005886">
    <property type="term" value="C:plasma membrane"/>
    <property type="evidence" value="ECO:0007669"/>
    <property type="project" value="UniProtKB-SubCell"/>
</dbReference>
<dbReference type="InterPro" id="IPR001851">
    <property type="entry name" value="ABC_transp_permease"/>
</dbReference>
<evidence type="ECO:0000256" key="3">
    <source>
        <dbReference type="ARBA" id="ARBA00022475"/>
    </source>
</evidence>
<dbReference type="STRING" id="1938817.SAMN06296008_11448"/>
<dbReference type="Pfam" id="PF02653">
    <property type="entry name" value="BPD_transp_2"/>
    <property type="match status" value="1"/>
</dbReference>
<evidence type="ECO:0000256" key="2">
    <source>
        <dbReference type="ARBA" id="ARBA00022448"/>
    </source>
</evidence>
<dbReference type="PANTHER" id="PTHR32196">
    <property type="entry name" value="ABC TRANSPORTER PERMEASE PROTEIN YPHD-RELATED-RELATED"/>
    <property type="match status" value="1"/>
</dbReference>
<accession>A0A1W2BNU4</accession>
<feature type="transmembrane region" description="Helical" evidence="8">
    <location>
        <begin position="165"/>
        <end position="185"/>
    </location>
</feature>
<name>A0A1W2BNU4_9BURK</name>
<keyword evidence="3" id="KW-1003">Cell membrane</keyword>
<dbReference type="RefSeq" id="WP_084285214.1">
    <property type="nucleotide sequence ID" value="NZ_FWXJ01000014.1"/>
</dbReference>
<comment type="subcellular location">
    <subcellularLocation>
        <location evidence="1">Cell membrane</location>
        <topology evidence="1">Multi-pass membrane protein</topology>
    </subcellularLocation>
</comment>
<sequence length="321" mass="33688">MRDLTLPPTSTLASTIQRIPGVAIMLILCVLCFSLLSHDFLSIRNISNVGVQSAILLMISLPMTLVIMTEGIDMSIGAVLTFCGVVVAYVLGLTHHLPLAIFIAVSVGLVIGAINGAIIVYANMPPFVVTLGMLGICQSLALILTDGQSLTDVGDSIGLAYNGNLLGIPYPICFAVVSYFLSYVLLYHTRFGTYICAIGGNREALKLAGVRVNLHHVAVYAFSGLMAGFASILLTARMSAGHPTAAIGMEFDAIAAVIVGGTSFEKGNGWLFGTFLGVLTVGVLRNGLNLVGVQSSLQVASIGLLVLIALLLDSLKSKAYR</sequence>
<keyword evidence="2" id="KW-0813">Transport</keyword>
<feature type="transmembrane region" description="Helical" evidence="8">
    <location>
        <begin position="49"/>
        <end position="68"/>
    </location>
</feature>
<gene>
    <name evidence="9" type="ORF">SAMN06296008_11448</name>
</gene>
<dbReference type="Proteomes" id="UP000192708">
    <property type="component" value="Unassembled WGS sequence"/>
</dbReference>
<feature type="transmembrane region" description="Helical" evidence="8">
    <location>
        <begin position="20"/>
        <end position="37"/>
    </location>
</feature>